<dbReference type="PANTHER" id="PTHR38011:SF11">
    <property type="entry name" value="2,5-DIAMINO-6-RIBOSYLAMINO-4(3H)-PYRIMIDINONE 5'-PHOSPHATE REDUCTASE"/>
    <property type="match status" value="1"/>
</dbReference>
<sequence>MRKLVYYVATSLDGRIAGPDGQFDFYYSGDERQAAAYSAWMTERYPETVPTAFREQVGVTDAEPRRFDTVLMGRGSYEPALSQGVVSPYAHLRQYVVSRTLPKNPEAGITLVREDPVGLVRELKREESDRDIWLCGGGKLAGVLMSEIDELVIKSYPVLAGAGVPLVDGEFDPTVFTVTDRRTFDGGVVVSWLDRR</sequence>
<dbReference type="Gene3D" id="3.40.430.10">
    <property type="entry name" value="Dihydrofolate Reductase, subunit A"/>
    <property type="match status" value="1"/>
</dbReference>
<dbReference type="InterPro" id="IPR024072">
    <property type="entry name" value="DHFR-like_dom_sf"/>
</dbReference>
<dbReference type="GO" id="GO:0009231">
    <property type="term" value="P:riboflavin biosynthetic process"/>
    <property type="evidence" value="ECO:0007669"/>
    <property type="project" value="InterPro"/>
</dbReference>
<dbReference type="InterPro" id="IPR002734">
    <property type="entry name" value="RibDG_C"/>
</dbReference>
<dbReference type="EMBL" id="VDGT01000001">
    <property type="protein sequence ID" value="TNM34486.1"/>
    <property type="molecule type" value="Genomic_DNA"/>
</dbReference>
<dbReference type="AlphaFoldDB" id="A0A5C4VGD5"/>
<proteinExistence type="predicted"/>
<dbReference type="PANTHER" id="PTHR38011">
    <property type="entry name" value="DIHYDROFOLATE REDUCTASE FAMILY PROTEIN (AFU_ORTHOLOGUE AFUA_8G06820)"/>
    <property type="match status" value="1"/>
</dbReference>
<gene>
    <name evidence="2" type="ORF">FH715_02110</name>
</gene>
<dbReference type="SUPFAM" id="SSF53597">
    <property type="entry name" value="Dihydrofolate reductase-like"/>
    <property type="match status" value="1"/>
</dbReference>
<organism evidence="2 3">
    <name type="scientific">Streptomyces sedi</name>
    <dbReference type="NCBI Taxonomy" id="555059"/>
    <lineage>
        <taxon>Bacteria</taxon>
        <taxon>Bacillati</taxon>
        <taxon>Actinomycetota</taxon>
        <taxon>Actinomycetes</taxon>
        <taxon>Kitasatosporales</taxon>
        <taxon>Streptomycetaceae</taxon>
        <taxon>Streptomyces</taxon>
    </lineage>
</organism>
<comment type="caution">
    <text evidence="2">The sequence shown here is derived from an EMBL/GenBank/DDBJ whole genome shotgun (WGS) entry which is preliminary data.</text>
</comment>
<name>A0A5C4VGD5_9ACTN</name>
<dbReference type="InterPro" id="IPR050765">
    <property type="entry name" value="Riboflavin_Biosynth_HTPR"/>
</dbReference>
<feature type="domain" description="Bacterial bifunctional deaminase-reductase C-terminal" evidence="1">
    <location>
        <begin position="3"/>
        <end position="189"/>
    </location>
</feature>
<dbReference type="Proteomes" id="UP000311713">
    <property type="component" value="Unassembled WGS sequence"/>
</dbReference>
<keyword evidence="3" id="KW-1185">Reference proteome</keyword>
<dbReference type="Pfam" id="PF01872">
    <property type="entry name" value="RibD_C"/>
    <property type="match status" value="1"/>
</dbReference>
<dbReference type="GO" id="GO:0008703">
    <property type="term" value="F:5-amino-6-(5-phosphoribosylamino)uracil reductase activity"/>
    <property type="evidence" value="ECO:0007669"/>
    <property type="project" value="InterPro"/>
</dbReference>
<reference evidence="2 3" key="1">
    <citation type="submission" date="2019-06" db="EMBL/GenBank/DDBJ databases">
        <title>Draft genome of Streptomyces sedi sp. JCM16909.</title>
        <authorList>
            <person name="Klykleung N."/>
            <person name="Tanasupawat S."/>
            <person name="Kudo T."/>
            <person name="Yuki M."/>
            <person name="Ohkuma M."/>
        </authorList>
    </citation>
    <scope>NUCLEOTIDE SEQUENCE [LARGE SCALE GENOMIC DNA]</scope>
    <source>
        <strain evidence="2 3">JCM 16909</strain>
    </source>
</reference>
<evidence type="ECO:0000259" key="1">
    <source>
        <dbReference type="Pfam" id="PF01872"/>
    </source>
</evidence>
<evidence type="ECO:0000313" key="3">
    <source>
        <dbReference type="Proteomes" id="UP000311713"/>
    </source>
</evidence>
<accession>A0A5C4VGD5</accession>
<evidence type="ECO:0000313" key="2">
    <source>
        <dbReference type="EMBL" id="TNM34486.1"/>
    </source>
</evidence>
<dbReference type="OrthoDB" id="195113at2"/>
<protein>
    <submittedName>
        <fullName evidence="2">Dihydrofolate reductase</fullName>
    </submittedName>
</protein>
<dbReference type="RefSeq" id="WP_139640239.1">
    <property type="nucleotide sequence ID" value="NZ_BAAAZS010000066.1"/>
</dbReference>